<protein>
    <submittedName>
        <fullName evidence="1">Type VI secretion system baseplate subunit TssG</fullName>
    </submittedName>
</protein>
<gene>
    <name evidence="1" type="primary">tssG</name>
    <name evidence="1" type="ORF">ACFO3Q_16080</name>
</gene>
<organism evidence="1 2">
    <name type="scientific">Coralloluteibacterium thermophilum</name>
    <dbReference type="NCBI Taxonomy" id="2707049"/>
    <lineage>
        <taxon>Bacteria</taxon>
        <taxon>Pseudomonadati</taxon>
        <taxon>Pseudomonadota</taxon>
        <taxon>Gammaproteobacteria</taxon>
        <taxon>Lysobacterales</taxon>
        <taxon>Lysobacteraceae</taxon>
        <taxon>Coralloluteibacterium</taxon>
    </lineage>
</organism>
<sequence>MAGPARHPPDRLTLEAALRAQPEAFGLFEALRLLERAHPDRPRLGRSARPADDPVRLRQTPSLGFAPREIDRYEPGGEGAGRLDTFVLGLFGPQGPLPLHLTEYAIDRRLNAKDPTFAAFADVFHHRILSLFYRAWADAQPTVQAERAEDDRFRFYLGALVGLTRPRAAGPVAEGGARFYAGRLLPAARSAEGLQRLVEHAFGVPVQVIEFVPEWMRLPDEALLRLGGGRDVASLGRTTVMGRRVRGTQQRFRLRIGPVRRRAFGDFLPGGDTLRQLAALVRGYVGDEKAWDLQLVLAAGEVPATRLGRAGRMGLDTWMGRRAWDLDDADDVLVHPDSVAARRRAATPAQPIQ</sequence>
<dbReference type="PANTHER" id="PTHR35564">
    <property type="match status" value="1"/>
</dbReference>
<dbReference type="EMBL" id="JBHSGG010000048">
    <property type="protein sequence ID" value="MFC4729688.1"/>
    <property type="molecule type" value="Genomic_DNA"/>
</dbReference>
<dbReference type="Proteomes" id="UP001595892">
    <property type="component" value="Unassembled WGS sequence"/>
</dbReference>
<accession>A0ABV9NRZ9</accession>
<dbReference type="Pfam" id="PF06996">
    <property type="entry name" value="T6SS_TssG"/>
    <property type="match status" value="1"/>
</dbReference>
<reference evidence="2" key="1">
    <citation type="journal article" date="2019" name="Int. J. Syst. Evol. Microbiol.">
        <title>The Global Catalogue of Microorganisms (GCM) 10K type strain sequencing project: providing services to taxonomists for standard genome sequencing and annotation.</title>
        <authorList>
            <consortium name="The Broad Institute Genomics Platform"/>
            <consortium name="The Broad Institute Genome Sequencing Center for Infectious Disease"/>
            <person name="Wu L."/>
            <person name="Ma J."/>
        </authorList>
    </citation>
    <scope>NUCLEOTIDE SEQUENCE [LARGE SCALE GENOMIC DNA]</scope>
    <source>
        <strain evidence="2">CGMCC 1.13574</strain>
    </source>
</reference>
<dbReference type="NCBIfam" id="TIGR03347">
    <property type="entry name" value="VI_chp_1"/>
    <property type="match status" value="1"/>
</dbReference>
<name>A0ABV9NRZ9_9GAMM</name>
<proteinExistence type="predicted"/>
<evidence type="ECO:0000313" key="2">
    <source>
        <dbReference type="Proteomes" id="UP001595892"/>
    </source>
</evidence>
<dbReference type="RefSeq" id="WP_377005785.1">
    <property type="nucleotide sequence ID" value="NZ_JBHSGG010000048.1"/>
</dbReference>
<comment type="caution">
    <text evidence="1">The sequence shown here is derived from an EMBL/GenBank/DDBJ whole genome shotgun (WGS) entry which is preliminary data.</text>
</comment>
<dbReference type="PANTHER" id="PTHR35564:SF4">
    <property type="entry name" value="CYTOPLASMIC PROTEIN"/>
    <property type="match status" value="1"/>
</dbReference>
<keyword evidence="2" id="KW-1185">Reference proteome</keyword>
<evidence type="ECO:0000313" key="1">
    <source>
        <dbReference type="EMBL" id="MFC4729688.1"/>
    </source>
</evidence>
<dbReference type="InterPro" id="IPR010732">
    <property type="entry name" value="T6SS_TssG-like"/>
</dbReference>